<evidence type="ECO:0000256" key="1">
    <source>
        <dbReference type="SAM" id="MobiDB-lite"/>
    </source>
</evidence>
<evidence type="ECO:0000256" key="3">
    <source>
        <dbReference type="SAM" id="SignalP"/>
    </source>
</evidence>
<feature type="signal peptide" evidence="3">
    <location>
        <begin position="1"/>
        <end position="22"/>
    </location>
</feature>
<feature type="region of interest" description="Disordered" evidence="1">
    <location>
        <begin position="211"/>
        <end position="291"/>
    </location>
</feature>
<reference evidence="4" key="1">
    <citation type="submission" date="2022-08" db="EMBL/GenBank/DDBJ databases">
        <authorList>
            <consortium name="DOE Joint Genome Institute"/>
            <person name="Min B."/>
            <person name="Sierra-Patev S."/>
            <person name="Naranjo-Ortiz M."/>
            <person name="Looney B."/>
            <person name="Konkel Z."/>
            <person name="Slot J.C."/>
            <person name="Sakamoto Y."/>
            <person name="Steenwyk J.L."/>
            <person name="Rokas A."/>
            <person name="Carro J."/>
            <person name="Camarero S."/>
            <person name="Ferreira P."/>
            <person name="Molpeceres G."/>
            <person name="Ruiz-duenas F.J."/>
            <person name="Serrano A."/>
            <person name="Henrissat B."/>
            <person name="Drula E."/>
            <person name="Hughes K.W."/>
            <person name="Mata J.L."/>
            <person name="Ishikawa N.K."/>
            <person name="Vargas-Isla R."/>
            <person name="Ushijima S."/>
            <person name="Smith C.A."/>
            <person name="Ahrendt S."/>
            <person name="Andreopoulos W."/>
            <person name="He G."/>
            <person name="LaButti K."/>
            <person name="Lipzen A."/>
            <person name="Ng V."/>
            <person name="Riley R."/>
            <person name="Sandor L."/>
            <person name="Barry K."/>
            <person name="Martinez A.T."/>
            <person name="Xiao Y."/>
            <person name="Gibbons J.G."/>
            <person name="Terashima K."/>
            <person name="Hibbett D.S."/>
            <person name="Grigoriev I.V."/>
        </authorList>
    </citation>
    <scope>NUCLEOTIDE SEQUENCE</scope>
    <source>
        <strain evidence="4">ET3784</strain>
    </source>
</reference>
<feature type="compositionally biased region" description="Polar residues" evidence="1">
    <location>
        <begin position="257"/>
        <end position="282"/>
    </location>
</feature>
<proteinExistence type="predicted"/>
<feature type="transmembrane region" description="Helical" evidence="2">
    <location>
        <begin position="145"/>
        <end position="169"/>
    </location>
</feature>
<gene>
    <name evidence="4" type="ORF">DFJ43DRAFT_640748</name>
</gene>
<reference evidence="4" key="2">
    <citation type="journal article" date="2023" name="Proc. Natl. Acad. Sci. U.S.A.">
        <title>A global phylogenomic analysis of the shiitake genus Lentinula.</title>
        <authorList>
            <person name="Sierra-Patev S."/>
            <person name="Min B."/>
            <person name="Naranjo-Ortiz M."/>
            <person name="Looney B."/>
            <person name="Konkel Z."/>
            <person name="Slot J.C."/>
            <person name="Sakamoto Y."/>
            <person name="Steenwyk J.L."/>
            <person name="Rokas A."/>
            <person name="Carro J."/>
            <person name="Camarero S."/>
            <person name="Ferreira P."/>
            <person name="Molpeceres G."/>
            <person name="Ruiz-Duenas F.J."/>
            <person name="Serrano A."/>
            <person name="Henrissat B."/>
            <person name="Drula E."/>
            <person name="Hughes K.W."/>
            <person name="Mata J.L."/>
            <person name="Ishikawa N.K."/>
            <person name="Vargas-Isla R."/>
            <person name="Ushijima S."/>
            <person name="Smith C.A."/>
            <person name="Donoghue J."/>
            <person name="Ahrendt S."/>
            <person name="Andreopoulos W."/>
            <person name="He G."/>
            <person name="LaButti K."/>
            <person name="Lipzen A."/>
            <person name="Ng V."/>
            <person name="Riley R."/>
            <person name="Sandor L."/>
            <person name="Barry K."/>
            <person name="Martinez A.T."/>
            <person name="Xiao Y."/>
            <person name="Gibbons J.G."/>
            <person name="Terashima K."/>
            <person name="Grigoriev I.V."/>
            <person name="Hibbett D."/>
        </authorList>
    </citation>
    <scope>NUCLEOTIDE SEQUENCE</scope>
    <source>
        <strain evidence="4">ET3784</strain>
    </source>
</reference>
<protein>
    <recommendedName>
        <fullName evidence="6">Transmembrane protein</fullName>
    </recommendedName>
</protein>
<keyword evidence="5" id="KW-1185">Reference proteome</keyword>
<keyword evidence="2" id="KW-0472">Membrane</keyword>
<dbReference type="Proteomes" id="UP001176059">
    <property type="component" value="Unassembled WGS sequence"/>
</dbReference>
<evidence type="ECO:0008006" key="6">
    <source>
        <dbReference type="Google" id="ProtNLM"/>
    </source>
</evidence>
<evidence type="ECO:0000313" key="5">
    <source>
        <dbReference type="Proteomes" id="UP001176059"/>
    </source>
</evidence>
<feature type="compositionally biased region" description="Low complexity" evidence="1">
    <location>
        <begin position="212"/>
        <end position="231"/>
    </location>
</feature>
<dbReference type="AlphaFoldDB" id="A0AA38JI02"/>
<keyword evidence="3" id="KW-0732">Signal</keyword>
<feature type="region of interest" description="Disordered" evidence="1">
    <location>
        <begin position="122"/>
        <end position="141"/>
    </location>
</feature>
<comment type="caution">
    <text evidence="4">The sequence shown here is derived from an EMBL/GenBank/DDBJ whole genome shotgun (WGS) entry which is preliminary data.</text>
</comment>
<evidence type="ECO:0000256" key="2">
    <source>
        <dbReference type="SAM" id="Phobius"/>
    </source>
</evidence>
<sequence>MMLGFLFWLLPTLSCFTKPTNGLQITMEDMILLNVATTVSYVTESTDPSNWLLRNVYANGTTQIGGVQSGTGTASFTFQSPGPHFLQAVAYNDSTSAVTSQPFYTGNLFTPVVSSSASSTTAASSTSCPSLSSSYSSSNSSSSNVGAIIGGIIGGLGFLSALIFFTLWFRLRKEYNRKPDFGQTVKEANANGIGNGSGAVLTPIIVPPYHGPPTQAASSSISPTSATDMSSPISRQQGTIKRRLPDAPIPGVAHTPTDPTFSPGSHSQLTFPSSHSQHTQGDSGDGVVRELSDLRREVQWLRQDIHGPPPSY</sequence>
<evidence type="ECO:0000313" key="4">
    <source>
        <dbReference type="EMBL" id="KAJ3724147.1"/>
    </source>
</evidence>
<name>A0AA38JI02_9AGAR</name>
<organism evidence="4 5">
    <name type="scientific">Lentinula guzmanii</name>
    <dbReference type="NCBI Taxonomy" id="2804957"/>
    <lineage>
        <taxon>Eukaryota</taxon>
        <taxon>Fungi</taxon>
        <taxon>Dikarya</taxon>
        <taxon>Basidiomycota</taxon>
        <taxon>Agaricomycotina</taxon>
        <taxon>Agaricomycetes</taxon>
        <taxon>Agaricomycetidae</taxon>
        <taxon>Agaricales</taxon>
        <taxon>Marasmiineae</taxon>
        <taxon>Omphalotaceae</taxon>
        <taxon>Lentinula</taxon>
    </lineage>
</organism>
<dbReference type="EMBL" id="JANVFO010000051">
    <property type="protein sequence ID" value="KAJ3724147.1"/>
    <property type="molecule type" value="Genomic_DNA"/>
</dbReference>
<feature type="chain" id="PRO_5041332471" description="Transmembrane protein" evidence="3">
    <location>
        <begin position="23"/>
        <end position="312"/>
    </location>
</feature>
<accession>A0AA38JI02</accession>
<keyword evidence="2" id="KW-1133">Transmembrane helix</keyword>
<keyword evidence="2" id="KW-0812">Transmembrane</keyword>